<evidence type="ECO:0000313" key="1">
    <source>
        <dbReference type="EMBL" id="ABN95251.1"/>
    </source>
</evidence>
<dbReference type="InterPro" id="IPR008727">
    <property type="entry name" value="PAAR_motif"/>
</dbReference>
<accession>A3P1H7</accession>
<dbReference type="EMBL" id="CP000573">
    <property type="protein sequence ID" value="ABN95251.1"/>
    <property type="molecule type" value="Genomic_DNA"/>
</dbReference>
<dbReference type="Gene3D" id="2.60.200.60">
    <property type="match status" value="1"/>
</dbReference>
<dbReference type="AlphaFoldDB" id="A3P1H7"/>
<organism evidence="1 2">
    <name type="scientific">Burkholderia pseudomallei (strain 1106a)</name>
    <dbReference type="NCBI Taxonomy" id="357348"/>
    <lineage>
        <taxon>Bacteria</taxon>
        <taxon>Pseudomonadati</taxon>
        <taxon>Pseudomonadota</taxon>
        <taxon>Betaproteobacteria</taxon>
        <taxon>Burkholderiales</taxon>
        <taxon>Burkholderiaceae</taxon>
        <taxon>Burkholderia</taxon>
        <taxon>pseudomallei group</taxon>
    </lineage>
</organism>
<proteinExistence type="predicted"/>
<reference evidence="2" key="1">
    <citation type="submission" date="2007-02" db="EMBL/GenBank/DDBJ databases">
        <authorList>
            <person name="DeShazer D."/>
            <person name="Woods D.E."/>
            <person name="Nierman W.C."/>
        </authorList>
    </citation>
    <scope>NUCLEOTIDE SEQUENCE [LARGE SCALE GENOMIC DNA]</scope>
    <source>
        <strain evidence="2">1106a</strain>
    </source>
</reference>
<dbReference type="KEGG" id="bpl:BURPS1106A_A0144"/>
<dbReference type="CDD" id="cd14742">
    <property type="entry name" value="PAAR_RHS"/>
    <property type="match status" value="1"/>
</dbReference>
<dbReference type="HOGENOM" id="CLU_148568_1_2_4"/>
<name>A3P1H7_BURP0</name>
<evidence type="ECO:0000313" key="2">
    <source>
        <dbReference type="Proteomes" id="UP000006738"/>
    </source>
</evidence>
<dbReference type="Proteomes" id="UP000006738">
    <property type="component" value="Chromosome II"/>
</dbReference>
<dbReference type="Pfam" id="PF05488">
    <property type="entry name" value="PAAR_motif"/>
    <property type="match status" value="1"/>
</dbReference>
<protein>
    <submittedName>
        <fullName evidence="1">PAAR motif protein</fullName>
    </submittedName>
</protein>
<sequence length="91" mass="8655">MNMTIPAARVGDAIGHGGVLVTGSGDVFMNGIPAGFVAGSVAVCALHASAQAVVAASGTVFINRLPAAFVGGVTSCGAPIVSGSPDVMIGS</sequence>
<gene>
    <name evidence="1" type="ordered locus">BURPS1106A_A0144</name>
</gene>